<dbReference type="SUPFAM" id="SSF56112">
    <property type="entry name" value="Protein kinase-like (PK-like)"/>
    <property type="match status" value="1"/>
</dbReference>
<dbReference type="InterPro" id="IPR011009">
    <property type="entry name" value="Kinase-like_dom_sf"/>
</dbReference>
<sequence>MAIKILSQAQLKSQTYIVHDNEGRPKRKNMYENFQKEIEIMKKINHTNTIKLYEVIQNQDYDKIYLIQEYAENGQILEWDRLNNHFTVNKCIWPLNEKLLRQLIREMIKGVDSLHQSNIIHRDLKPSNILLNKNKNIKIADFGLSTLVNEDDEEDVNFNDGTYQFMAPEYFKDSMTQIVQKKDLLKIMKESDIWALGVTFYCLVYKKLPFYDVNQLKLFQKIQNSKLTFPLFPSISSELKSIIKKMLNKNPQERITINELVENEWINQGMTPLKLEMEQEILENLEEEIDTIYDNQKNNQAIFLKLFADKQQQQVYSRSQSSVNLCQKQNNFVINDKDSNIYYEVKQNQKHTLSQEPSKNFFDSYDFQDFKQKEDHQFPNNSKIRYASVNQHNRYNNLNASSRTSYSNNKNQMQVSKQNLCNTSFFEDKNYELNSNLVDKLNINKFLQGGDTYIMKQSTIKDKDKYSTNNTKNTINYNNGDNRAQTYRLQQFHTQNQNFNQNDNELQNRNKNHTFSTIDNYSKQNNQTYSAQNNNNTLEDFQTFQNRNKFEQSSRKQTKKNSQFYSGNQKFNSAITADKSWITKEMETYFPEIYDEQTSSQEVKQIQTRHNIFMPNQGQNKSMINQINNNNFTRNCNINNQLSNQSNIKSSQVINLNGNLSNINNNFSDLKGIKNLEKSWGYIENSKNLNRSKLLEKSLGYIENSRNLNKSKFLEKSLGYIENSRNLNRSIIYSKMIQTGGTARFEGENERFSMKNVDGDTFNELNKNTNIHQYQQQNGNQSQILNQNQKQYKKKPSNYNNQNALLYSFNIGGQIQQSQDLKKSVSGFNFQGLQAVETSKIGSVSNFGQSPNNVNNNNSFNNANNNNSFYNNNMNNNNNHFHTINEPPFTKTITDSQLSSTSSI</sequence>
<dbReference type="GO" id="GO:0004674">
    <property type="term" value="F:protein serine/threonine kinase activity"/>
    <property type="evidence" value="ECO:0007669"/>
    <property type="project" value="TreeGrafter"/>
</dbReference>
<dbReference type="GO" id="GO:0005524">
    <property type="term" value="F:ATP binding"/>
    <property type="evidence" value="ECO:0007669"/>
    <property type="project" value="UniProtKB-KW"/>
</dbReference>
<evidence type="ECO:0000256" key="1">
    <source>
        <dbReference type="ARBA" id="ARBA00022741"/>
    </source>
</evidence>
<keyword evidence="5" id="KW-0418">Kinase</keyword>
<proteinExistence type="predicted"/>
<dbReference type="EMBL" id="LDAU01000032">
    <property type="protein sequence ID" value="KRX10308.1"/>
    <property type="molecule type" value="Genomic_DNA"/>
</dbReference>
<dbReference type="GO" id="GO:0005737">
    <property type="term" value="C:cytoplasm"/>
    <property type="evidence" value="ECO:0007669"/>
    <property type="project" value="TreeGrafter"/>
</dbReference>
<accession>A0A0V0R732</accession>
<name>A0A0V0R732_PSEPJ</name>
<reference evidence="5 6" key="1">
    <citation type="journal article" date="2015" name="Sci. Rep.">
        <title>Genome of the facultative scuticociliatosis pathogen Pseudocohnilembus persalinus provides insight into its virulence through horizontal gene transfer.</title>
        <authorList>
            <person name="Xiong J."/>
            <person name="Wang G."/>
            <person name="Cheng J."/>
            <person name="Tian M."/>
            <person name="Pan X."/>
            <person name="Warren A."/>
            <person name="Jiang C."/>
            <person name="Yuan D."/>
            <person name="Miao W."/>
        </authorList>
    </citation>
    <scope>NUCLEOTIDE SEQUENCE [LARGE SCALE GENOMIC DNA]</scope>
    <source>
        <strain evidence="5">36N120E</strain>
    </source>
</reference>
<evidence type="ECO:0000256" key="2">
    <source>
        <dbReference type="ARBA" id="ARBA00022840"/>
    </source>
</evidence>
<dbReference type="AlphaFoldDB" id="A0A0V0R732"/>
<dbReference type="SMART" id="SM00220">
    <property type="entry name" value="S_TKc"/>
    <property type="match status" value="1"/>
</dbReference>
<evidence type="ECO:0000313" key="6">
    <source>
        <dbReference type="Proteomes" id="UP000054937"/>
    </source>
</evidence>
<feature type="domain" description="Protein kinase" evidence="4">
    <location>
        <begin position="1"/>
        <end position="266"/>
    </location>
</feature>
<dbReference type="PROSITE" id="PS50011">
    <property type="entry name" value="PROTEIN_KINASE_DOM"/>
    <property type="match status" value="1"/>
</dbReference>
<evidence type="ECO:0000256" key="3">
    <source>
        <dbReference type="SAM" id="MobiDB-lite"/>
    </source>
</evidence>
<evidence type="ECO:0000259" key="4">
    <source>
        <dbReference type="PROSITE" id="PS50011"/>
    </source>
</evidence>
<dbReference type="InParanoid" id="A0A0V0R732"/>
<dbReference type="Proteomes" id="UP000054937">
    <property type="component" value="Unassembled WGS sequence"/>
</dbReference>
<dbReference type="InterPro" id="IPR008271">
    <property type="entry name" value="Ser/Thr_kinase_AS"/>
</dbReference>
<comment type="caution">
    <text evidence="5">The sequence shown here is derived from an EMBL/GenBank/DDBJ whole genome shotgun (WGS) entry which is preliminary data.</text>
</comment>
<dbReference type="Gene3D" id="1.10.510.10">
    <property type="entry name" value="Transferase(Phosphotransferase) domain 1"/>
    <property type="match status" value="1"/>
</dbReference>
<keyword evidence="1" id="KW-0547">Nucleotide-binding</keyword>
<keyword evidence="6" id="KW-1185">Reference proteome</keyword>
<organism evidence="5 6">
    <name type="scientific">Pseudocohnilembus persalinus</name>
    <name type="common">Ciliate</name>
    <dbReference type="NCBI Taxonomy" id="266149"/>
    <lineage>
        <taxon>Eukaryota</taxon>
        <taxon>Sar</taxon>
        <taxon>Alveolata</taxon>
        <taxon>Ciliophora</taxon>
        <taxon>Intramacronucleata</taxon>
        <taxon>Oligohymenophorea</taxon>
        <taxon>Scuticociliatia</taxon>
        <taxon>Philasterida</taxon>
        <taxon>Pseudocohnilembidae</taxon>
        <taxon>Pseudocohnilembus</taxon>
    </lineage>
</organism>
<dbReference type="PANTHER" id="PTHR24346:SF77">
    <property type="entry name" value="SERINE THREONINE PROTEIN KINASE"/>
    <property type="match status" value="1"/>
</dbReference>
<feature type="region of interest" description="Disordered" evidence="3">
    <location>
        <begin position="881"/>
        <end position="904"/>
    </location>
</feature>
<keyword evidence="5" id="KW-0808">Transferase</keyword>
<dbReference type="OrthoDB" id="68483at2759"/>
<dbReference type="GO" id="GO:0035556">
    <property type="term" value="P:intracellular signal transduction"/>
    <property type="evidence" value="ECO:0007669"/>
    <property type="project" value="TreeGrafter"/>
</dbReference>
<feature type="compositionally biased region" description="Polar residues" evidence="3">
    <location>
        <begin position="891"/>
        <end position="904"/>
    </location>
</feature>
<keyword evidence="2" id="KW-0067">ATP-binding</keyword>
<dbReference type="Pfam" id="PF00069">
    <property type="entry name" value="Pkinase"/>
    <property type="match status" value="1"/>
</dbReference>
<evidence type="ECO:0000313" key="5">
    <source>
        <dbReference type="EMBL" id="KRX10308.1"/>
    </source>
</evidence>
<dbReference type="PANTHER" id="PTHR24346">
    <property type="entry name" value="MAP/MICROTUBULE AFFINITY-REGULATING KINASE"/>
    <property type="match status" value="1"/>
</dbReference>
<dbReference type="PROSITE" id="PS00108">
    <property type="entry name" value="PROTEIN_KINASE_ST"/>
    <property type="match status" value="1"/>
</dbReference>
<protein>
    <submittedName>
        <fullName evidence="5">Protein kinase-like domain</fullName>
    </submittedName>
</protein>
<dbReference type="CDD" id="cd14008">
    <property type="entry name" value="STKc_LKB1_CaMKK"/>
    <property type="match status" value="1"/>
</dbReference>
<gene>
    <name evidence="5" type="ORF">PPERSA_09692</name>
</gene>
<dbReference type="Gene3D" id="3.30.200.20">
    <property type="entry name" value="Phosphorylase Kinase, domain 1"/>
    <property type="match status" value="1"/>
</dbReference>
<dbReference type="InterPro" id="IPR000719">
    <property type="entry name" value="Prot_kinase_dom"/>
</dbReference>